<feature type="compositionally biased region" description="Basic and acidic residues" evidence="1">
    <location>
        <begin position="12"/>
        <end position="22"/>
    </location>
</feature>
<dbReference type="SUPFAM" id="SSF56112">
    <property type="entry name" value="Protein kinase-like (PK-like)"/>
    <property type="match status" value="1"/>
</dbReference>
<dbReference type="RefSeq" id="WP_166198265.1">
    <property type="nucleotide sequence ID" value="NZ_JAAOIV010000013.1"/>
</dbReference>
<dbReference type="EMBL" id="JAAOIV010000013">
    <property type="protein sequence ID" value="NHN57210.1"/>
    <property type="molecule type" value="Genomic_DNA"/>
</dbReference>
<dbReference type="InterPro" id="IPR011009">
    <property type="entry name" value="Kinase-like_dom_sf"/>
</dbReference>
<dbReference type="Proteomes" id="UP000744769">
    <property type="component" value="Unassembled WGS sequence"/>
</dbReference>
<dbReference type="Pfam" id="PF04655">
    <property type="entry name" value="APH_6_hur"/>
    <property type="match status" value="1"/>
</dbReference>
<dbReference type="GO" id="GO:0019748">
    <property type="term" value="P:secondary metabolic process"/>
    <property type="evidence" value="ECO:0007669"/>
    <property type="project" value="InterPro"/>
</dbReference>
<dbReference type="GO" id="GO:0016773">
    <property type="term" value="F:phosphotransferase activity, alcohol group as acceptor"/>
    <property type="evidence" value="ECO:0007669"/>
    <property type="project" value="InterPro"/>
</dbReference>
<evidence type="ECO:0008006" key="4">
    <source>
        <dbReference type="Google" id="ProtNLM"/>
    </source>
</evidence>
<comment type="caution">
    <text evidence="2">The sequence shown here is derived from an EMBL/GenBank/DDBJ whole genome shotgun (WGS) entry which is preliminary data.</text>
</comment>
<protein>
    <recommendedName>
        <fullName evidence="4">Streptomycin 6-kinase</fullName>
    </recommendedName>
</protein>
<evidence type="ECO:0000313" key="2">
    <source>
        <dbReference type="EMBL" id="NHN57210.1"/>
    </source>
</evidence>
<organism evidence="2 3">
    <name type="scientific">Metallococcus carri</name>
    <dbReference type="NCBI Taxonomy" id="1656884"/>
    <lineage>
        <taxon>Bacteria</taxon>
        <taxon>Bacillati</taxon>
        <taxon>Actinomycetota</taxon>
        <taxon>Actinomycetes</taxon>
        <taxon>Micrococcales</taxon>
        <taxon>Dermacoccaceae</taxon>
        <taxon>Metallococcus</taxon>
    </lineage>
</organism>
<evidence type="ECO:0000256" key="1">
    <source>
        <dbReference type="SAM" id="MobiDB-lite"/>
    </source>
</evidence>
<dbReference type="InterPro" id="IPR006748">
    <property type="entry name" value="NH2Glyco/OHUrea_AB-resist_kin"/>
</dbReference>
<accession>A0A967EBD9</accession>
<proteinExistence type="predicted"/>
<dbReference type="AlphaFoldDB" id="A0A967EBD9"/>
<feature type="region of interest" description="Disordered" evidence="1">
    <location>
        <begin position="1"/>
        <end position="22"/>
    </location>
</feature>
<gene>
    <name evidence="2" type="ORF">G9U51_15670</name>
</gene>
<reference evidence="2" key="1">
    <citation type="submission" date="2020-03" db="EMBL/GenBank/DDBJ databases">
        <title>Draft sequencing of Calidifontibacter sp. DB0510.</title>
        <authorList>
            <person name="Kim D.-U."/>
        </authorList>
    </citation>
    <scope>NUCLEOTIDE SEQUENCE</scope>
    <source>
        <strain evidence="2">DB0510</strain>
    </source>
</reference>
<name>A0A967EBD9_9MICO</name>
<evidence type="ECO:0000313" key="3">
    <source>
        <dbReference type="Proteomes" id="UP000744769"/>
    </source>
</evidence>
<sequence>MPWPLPLTSHAWDPDRPGHREGQQSAARLAPELADAWGLRRDGDAIAGQLGVVWPVRDAAGRALVLKIGDPPQIAAEALALSVWRPRGTAVELVASDATRGAMLLERLDPARDLEHHPDADEATAIIGDLLARSRSAAPTEVPRIAPELERIAESIRKHRDETPGLLPEPAVDRALATLADAVDITDTWLLHHDAHYLNVLHTLPGTDPGWRLIDPLPYAGPVEFEPIAMLRNRFADVADDPERGLRRRLDILVEVMDLDRALAVDLAQAVAVDNLLWLLPRLPDHFAVPPYSVLAHW</sequence>
<keyword evidence="3" id="KW-1185">Reference proteome</keyword>